<sequence>MRLPGTMPGGVKVNDRVLVSGSKPGILRYIGETDFAKGIWAGVELDEPLGKNDGAVAGKRYFDCKPLFLCFRYFYCKPLFCVSDTLTVNLYFVFQIL</sequence>
<dbReference type="VEuPathDB" id="VectorBase:BGLAX_050477"/>
<name>A0A2C9K6P3_BIOGL</name>
<accession>A0A2C9K6P3</accession>
<dbReference type="KEGG" id="bgt:106053395"/>
<evidence type="ECO:0000313" key="2">
    <source>
        <dbReference type="EnsemblMetazoa" id="BGLB014152-PB"/>
    </source>
</evidence>
<evidence type="ECO:0000313" key="3">
    <source>
        <dbReference type="Proteomes" id="UP000076420"/>
    </source>
</evidence>
<protein>
    <recommendedName>
        <fullName evidence="1">CAP-Gly domain-containing protein</fullName>
    </recommendedName>
</protein>
<dbReference type="Pfam" id="PF01302">
    <property type="entry name" value="CAP_GLY"/>
    <property type="match status" value="1"/>
</dbReference>
<dbReference type="PANTHER" id="PTHR18916:SF93">
    <property type="entry name" value="RESTIN HOMOLOG"/>
    <property type="match status" value="1"/>
</dbReference>
<dbReference type="VEuPathDB" id="VectorBase:BGLB014152"/>
<dbReference type="InterPro" id="IPR036859">
    <property type="entry name" value="CAP-Gly_dom_sf"/>
</dbReference>
<dbReference type="PANTHER" id="PTHR18916">
    <property type="entry name" value="DYNACTIN 1-RELATED MICROTUBULE-BINDING"/>
    <property type="match status" value="1"/>
</dbReference>
<organism evidence="2 3">
    <name type="scientific">Biomphalaria glabrata</name>
    <name type="common">Bloodfluke planorb</name>
    <name type="synonym">Freshwater snail</name>
    <dbReference type="NCBI Taxonomy" id="6526"/>
    <lineage>
        <taxon>Eukaryota</taxon>
        <taxon>Metazoa</taxon>
        <taxon>Spiralia</taxon>
        <taxon>Lophotrochozoa</taxon>
        <taxon>Mollusca</taxon>
        <taxon>Gastropoda</taxon>
        <taxon>Heterobranchia</taxon>
        <taxon>Euthyneura</taxon>
        <taxon>Panpulmonata</taxon>
        <taxon>Hygrophila</taxon>
        <taxon>Lymnaeoidea</taxon>
        <taxon>Planorbidae</taxon>
        <taxon>Biomphalaria</taxon>
    </lineage>
</organism>
<dbReference type="AlphaFoldDB" id="A0A2C9K6P3"/>
<feature type="domain" description="CAP-Gly" evidence="1">
    <location>
        <begin position="31"/>
        <end position="73"/>
    </location>
</feature>
<evidence type="ECO:0000259" key="1">
    <source>
        <dbReference type="PROSITE" id="PS50245"/>
    </source>
</evidence>
<dbReference type="EnsemblMetazoa" id="BGLB014152-RB">
    <property type="protein sequence ID" value="BGLB014152-PB"/>
    <property type="gene ID" value="BGLB014152"/>
</dbReference>
<dbReference type="PROSITE" id="PS00845">
    <property type="entry name" value="CAP_GLY_1"/>
    <property type="match status" value="1"/>
</dbReference>
<dbReference type="STRING" id="6526.A0A2C9K6P3"/>
<dbReference type="Proteomes" id="UP000076420">
    <property type="component" value="Unassembled WGS sequence"/>
</dbReference>
<proteinExistence type="predicted"/>
<dbReference type="InterPro" id="IPR000938">
    <property type="entry name" value="CAP-Gly_domain"/>
</dbReference>
<reference evidence="2" key="1">
    <citation type="submission" date="2020-05" db="UniProtKB">
        <authorList>
            <consortium name="EnsemblMetazoa"/>
        </authorList>
    </citation>
    <scope>IDENTIFICATION</scope>
    <source>
        <strain evidence="2">BB02</strain>
    </source>
</reference>
<dbReference type="SUPFAM" id="SSF74924">
    <property type="entry name" value="Cap-Gly domain"/>
    <property type="match status" value="1"/>
</dbReference>
<gene>
    <name evidence="2" type="primary">106053395</name>
</gene>
<dbReference type="Gene3D" id="2.30.30.190">
    <property type="entry name" value="CAP Gly-rich-like domain"/>
    <property type="match status" value="1"/>
</dbReference>
<dbReference type="SMART" id="SM01052">
    <property type="entry name" value="CAP_GLY"/>
    <property type="match status" value="1"/>
</dbReference>
<dbReference type="PROSITE" id="PS50245">
    <property type="entry name" value="CAP_GLY_2"/>
    <property type="match status" value="1"/>
</dbReference>